<protein>
    <recommendedName>
        <fullName evidence="8">Glycosyltransferase family 92 protein</fullName>
        <ecNumber evidence="8">2.4.1.-</ecNumber>
    </recommendedName>
</protein>
<dbReference type="InterPro" id="IPR008166">
    <property type="entry name" value="Glyco_transf_92"/>
</dbReference>
<evidence type="ECO:0000256" key="1">
    <source>
        <dbReference type="ARBA" id="ARBA00004167"/>
    </source>
</evidence>
<evidence type="ECO:0000256" key="7">
    <source>
        <dbReference type="ARBA" id="ARBA00023136"/>
    </source>
</evidence>
<comment type="similarity">
    <text evidence="2 8">Belongs to the glycosyltransferase 92 family.</text>
</comment>
<keyword evidence="3 8" id="KW-0328">Glycosyltransferase</keyword>
<evidence type="ECO:0000256" key="4">
    <source>
        <dbReference type="ARBA" id="ARBA00022679"/>
    </source>
</evidence>
<keyword evidence="5" id="KW-0812">Transmembrane</keyword>
<comment type="caution">
    <text evidence="9">The sequence shown here is derived from an EMBL/GenBank/DDBJ whole genome shotgun (WGS) entry which is preliminary data.</text>
</comment>
<dbReference type="AlphaFoldDB" id="A0A150GGN9"/>
<evidence type="ECO:0000313" key="10">
    <source>
        <dbReference type="Proteomes" id="UP000075714"/>
    </source>
</evidence>
<dbReference type="Pfam" id="PF01697">
    <property type="entry name" value="Glyco_transf_92"/>
    <property type="match status" value="1"/>
</dbReference>
<gene>
    <name evidence="9" type="ORF">GPECTOR_27g701</name>
</gene>
<comment type="subcellular location">
    <subcellularLocation>
        <location evidence="1">Membrane</location>
        <topology evidence="1">Single-pass membrane protein</topology>
    </subcellularLocation>
</comment>
<keyword evidence="4 8" id="KW-0808">Transferase</keyword>
<name>A0A150GGN9_GONPE</name>
<dbReference type="GO" id="GO:0016020">
    <property type="term" value="C:membrane"/>
    <property type="evidence" value="ECO:0007669"/>
    <property type="project" value="UniProtKB-SubCell"/>
</dbReference>
<dbReference type="OrthoDB" id="2526284at2759"/>
<dbReference type="EC" id="2.4.1.-" evidence="8"/>
<keyword evidence="10" id="KW-1185">Reference proteome</keyword>
<dbReference type="PANTHER" id="PTHR21461">
    <property type="entry name" value="GLYCOSYLTRANSFERASE FAMILY 92 PROTEIN"/>
    <property type="match status" value="1"/>
</dbReference>
<keyword evidence="6" id="KW-1133">Transmembrane helix</keyword>
<dbReference type="GO" id="GO:0016757">
    <property type="term" value="F:glycosyltransferase activity"/>
    <property type="evidence" value="ECO:0007669"/>
    <property type="project" value="UniProtKB-UniRule"/>
</dbReference>
<evidence type="ECO:0000256" key="2">
    <source>
        <dbReference type="ARBA" id="ARBA00007647"/>
    </source>
</evidence>
<evidence type="ECO:0000256" key="6">
    <source>
        <dbReference type="ARBA" id="ARBA00022989"/>
    </source>
</evidence>
<evidence type="ECO:0000256" key="5">
    <source>
        <dbReference type="ARBA" id="ARBA00022692"/>
    </source>
</evidence>
<organism evidence="9 10">
    <name type="scientific">Gonium pectorale</name>
    <name type="common">Green alga</name>
    <dbReference type="NCBI Taxonomy" id="33097"/>
    <lineage>
        <taxon>Eukaryota</taxon>
        <taxon>Viridiplantae</taxon>
        <taxon>Chlorophyta</taxon>
        <taxon>core chlorophytes</taxon>
        <taxon>Chlorophyceae</taxon>
        <taxon>CS clade</taxon>
        <taxon>Chlamydomonadales</taxon>
        <taxon>Volvocaceae</taxon>
        <taxon>Gonium</taxon>
    </lineage>
</organism>
<sequence length="178" mass="20455">MIYLLDHNSTIPMFYEIADYVAEGKVQYTAFRSESPRRPYIRRFSQGLQGRAFQQCFDWGRDSFQWMAFTDLDEMLVLTDPKYNSSLPALLRNYEEHGAVLAHWVRLGSSGVEERQPGQGLLETFTKCTPVRDHVKGIANLRYASLGINAHTFFYHGGRRGIRPGDNRRVGVAHALRK</sequence>
<dbReference type="EMBL" id="LSYV01000028">
    <property type="protein sequence ID" value="KXZ48530.1"/>
    <property type="molecule type" value="Genomic_DNA"/>
</dbReference>
<reference evidence="10" key="1">
    <citation type="journal article" date="2016" name="Nat. Commun.">
        <title>The Gonium pectorale genome demonstrates co-option of cell cycle regulation during the evolution of multicellularity.</title>
        <authorList>
            <person name="Hanschen E.R."/>
            <person name="Marriage T.N."/>
            <person name="Ferris P.J."/>
            <person name="Hamaji T."/>
            <person name="Toyoda A."/>
            <person name="Fujiyama A."/>
            <person name="Neme R."/>
            <person name="Noguchi H."/>
            <person name="Minakuchi Y."/>
            <person name="Suzuki M."/>
            <person name="Kawai-Toyooka H."/>
            <person name="Smith D.R."/>
            <person name="Sparks H."/>
            <person name="Anderson J."/>
            <person name="Bakaric R."/>
            <person name="Luria V."/>
            <person name="Karger A."/>
            <person name="Kirschner M.W."/>
            <person name="Durand P.M."/>
            <person name="Michod R.E."/>
            <person name="Nozaki H."/>
            <person name="Olson B.J."/>
        </authorList>
    </citation>
    <scope>NUCLEOTIDE SEQUENCE [LARGE SCALE GENOMIC DNA]</scope>
    <source>
        <strain evidence="10">NIES-2863</strain>
    </source>
</reference>
<dbReference type="PANTHER" id="PTHR21461:SF69">
    <property type="entry name" value="GLYCOSYLTRANSFERASE FAMILY 92 PROTEIN"/>
    <property type="match status" value="1"/>
</dbReference>
<proteinExistence type="inferred from homology"/>
<dbReference type="STRING" id="33097.A0A150GGN9"/>
<evidence type="ECO:0000256" key="8">
    <source>
        <dbReference type="RuleBase" id="RU366017"/>
    </source>
</evidence>
<evidence type="ECO:0000256" key="3">
    <source>
        <dbReference type="ARBA" id="ARBA00022676"/>
    </source>
</evidence>
<dbReference type="Proteomes" id="UP000075714">
    <property type="component" value="Unassembled WGS sequence"/>
</dbReference>
<evidence type="ECO:0000313" key="9">
    <source>
        <dbReference type="EMBL" id="KXZ48530.1"/>
    </source>
</evidence>
<keyword evidence="7" id="KW-0472">Membrane</keyword>
<dbReference type="GO" id="GO:0005737">
    <property type="term" value="C:cytoplasm"/>
    <property type="evidence" value="ECO:0007669"/>
    <property type="project" value="TreeGrafter"/>
</dbReference>
<accession>A0A150GGN9</accession>